<organism evidence="1 2">
    <name type="scientific">Kouleothrix aurantiaca</name>
    <dbReference type="NCBI Taxonomy" id="186479"/>
    <lineage>
        <taxon>Bacteria</taxon>
        <taxon>Bacillati</taxon>
        <taxon>Chloroflexota</taxon>
        <taxon>Chloroflexia</taxon>
        <taxon>Chloroflexales</taxon>
        <taxon>Roseiflexineae</taxon>
        <taxon>Roseiflexaceae</taxon>
        <taxon>Kouleothrix</taxon>
    </lineage>
</organism>
<evidence type="ECO:0000313" key="2">
    <source>
        <dbReference type="Proteomes" id="UP000050509"/>
    </source>
</evidence>
<proteinExistence type="predicted"/>
<accession>A0A0P9FEX5</accession>
<dbReference type="Proteomes" id="UP000050509">
    <property type="component" value="Unassembled WGS sequence"/>
</dbReference>
<sequence length="62" mass="6695">MQREADGPLGAELAQDCQARLGIFVYLSGMALVARHIGKPQQRESLTCAVADRAVQRQALGK</sequence>
<evidence type="ECO:0000313" key="1">
    <source>
        <dbReference type="EMBL" id="KPV51574.1"/>
    </source>
</evidence>
<reference evidence="1 2" key="1">
    <citation type="submission" date="2015-09" db="EMBL/GenBank/DDBJ databases">
        <title>Draft genome sequence of Kouleothrix aurantiaca JCM 19913.</title>
        <authorList>
            <person name="Hemp J."/>
        </authorList>
    </citation>
    <scope>NUCLEOTIDE SEQUENCE [LARGE SCALE GENOMIC DNA]</scope>
    <source>
        <strain evidence="1 2">COM-B</strain>
    </source>
</reference>
<keyword evidence="2" id="KW-1185">Reference proteome</keyword>
<comment type="caution">
    <text evidence="1">The sequence shown here is derived from an EMBL/GenBank/DDBJ whole genome shotgun (WGS) entry which is preliminary data.</text>
</comment>
<dbReference type="EMBL" id="LJCR01000858">
    <property type="protein sequence ID" value="KPV51574.1"/>
    <property type="molecule type" value="Genomic_DNA"/>
</dbReference>
<dbReference type="AlphaFoldDB" id="A0A0P9FEX5"/>
<protein>
    <submittedName>
        <fullName evidence="1">Uncharacterized protein</fullName>
    </submittedName>
</protein>
<gene>
    <name evidence="1" type="ORF">SE17_20415</name>
</gene>
<name>A0A0P9FEX5_9CHLR</name>